<dbReference type="PANTHER" id="PTHR15245:SF20">
    <property type="entry name" value="SYMPLEKIN"/>
    <property type="match status" value="1"/>
</dbReference>
<dbReference type="InterPro" id="IPR011989">
    <property type="entry name" value="ARM-like"/>
</dbReference>
<dbReference type="PANTHER" id="PTHR15245">
    <property type="entry name" value="SYMPLEKIN-RELATED"/>
    <property type="match status" value="1"/>
</dbReference>
<name>A0AB34KJS2_9PEZI</name>
<evidence type="ECO:0000256" key="2">
    <source>
        <dbReference type="ARBA" id="ARBA00022664"/>
    </source>
</evidence>
<dbReference type="GO" id="GO:0005847">
    <property type="term" value="C:mRNA cleavage and polyadenylation specificity factor complex"/>
    <property type="evidence" value="ECO:0007669"/>
    <property type="project" value="TreeGrafter"/>
</dbReference>
<keyword evidence="7" id="KW-1185">Reference proteome</keyword>
<evidence type="ECO:0000259" key="5">
    <source>
        <dbReference type="Pfam" id="PF11935"/>
    </source>
</evidence>
<comment type="caution">
    <text evidence="6">The sequence shown here is derived from an EMBL/GenBank/DDBJ whole genome shotgun (WGS) entry which is preliminary data.</text>
</comment>
<keyword evidence="2" id="KW-0507">mRNA processing</keyword>
<dbReference type="Gene3D" id="1.25.10.10">
    <property type="entry name" value="Leucine-rich Repeat Variant"/>
    <property type="match status" value="1"/>
</dbReference>
<dbReference type="InterPro" id="IPR032460">
    <property type="entry name" value="Symplekin/Pta1_N"/>
</dbReference>
<dbReference type="RefSeq" id="XP_069226707.1">
    <property type="nucleotide sequence ID" value="XM_069376346.1"/>
</dbReference>
<gene>
    <name evidence="6" type="ORF">WHR41_07742</name>
</gene>
<evidence type="ECO:0000256" key="3">
    <source>
        <dbReference type="ARBA" id="ARBA00023242"/>
    </source>
</evidence>
<reference evidence="6 7" key="1">
    <citation type="journal article" date="2020" name="Microbiol. Resour. Announc.">
        <title>Draft Genome Sequence of a Cladosporium Species Isolated from the Mesophotic Ascidian Didemnum maculosum.</title>
        <authorList>
            <person name="Gioti A."/>
            <person name="Siaperas R."/>
            <person name="Nikolaivits E."/>
            <person name="Le Goff G."/>
            <person name="Ouazzani J."/>
            <person name="Kotoulas G."/>
            <person name="Topakas E."/>
        </authorList>
    </citation>
    <scope>NUCLEOTIDE SEQUENCE [LARGE SCALE GENOMIC DNA]</scope>
    <source>
        <strain evidence="6 7">TM138-S3</strain>
    </source>
</reference>
<dbReference type="AlphaFoldDB" id="A0AB34KJS2"/>
<evidence type="ECO:0000313" key="6">
    <source>
        <dbReference type="EMBL" id="KAL1583600.1"/>
    </source>
</evidence>
<dbReference type="EMBL" id="JAAQHG020000033">
    <property type="protein sequence ID" value="KAL1583600.1"/>
    <property type="molecule type" value="Genomic_DNA"/>
</dbReference>
<dbReference type="GeneID" id="96009184"/>
<protein>
    <recommendedName>
        <fullName evidence="5">Symplekin/Pta1 N-terminal domain-containing protein</fullName>
    </recommendedName>
</protein>
<feature type="compositionally biased region" description="Polar residues" evidence="4">
    <location>
        <begin position="340"/>
        <end position="352"/>
    </location>
</feature>
<evidence type="ECO:0000256" key="1">
    <source>
        <dbReference type="ARBA" id="ARBA00004123"/>
    </source>
</evidence>
<evidence type="ECO:0000256" key="4">
    <source>
        <dbReference type="SAM" id="MobiDB-lite"/>
    </source>
</evidence>
<feature type="domain" description="Symplekin/Pta1 N-terminal" evidence="5">
    <location>
        <begin position="94"/>
        <end position="310"/>
    </location>
</feature>
<evidence type="ECO:0000313" key="7">
    <source>
        <dbReference type="Proteomes" id="UP000803884"/>
    </source>
</evidence>
<dbReference type="InterPro" id="IPR021850">
    <property type="entry name" value="Symplekin/Pta1"/>
</dbReference>
<proteinExistence type="predicted"/>
<dbReference type="GO" id="GO:0006397">
    <property type="term" value="P:mRNA processing"/>
    <property type="evidence" value="ECO:0007669"/>
    <property type="project" value="UniProtKB-KW"/>
</dbReference>
<keyword evidence="3" id="KW-0539">Nucleus</keyword>
<organism evidence="6 7">
    <name type="scientific">Cladosporium halotolerans</name>
    <dbReference type="NCBI Taxonomy" id="1052096"/>
    <lineage>
        <taxon>Eukaryota</taxon>
        <taxon>Fungi</taxon>
        <taxon>Dikarya</taxon>
        <taxon>Ascomycota</taxon>
        <taxon>Pezizomycotina</taxon>
        <taxon>Dothideomycetes</taxon>
        <taxon>Dothideomycetidae</taxon>
        <taxon>Cladosporiales</taxon>
        <taxon>Cladosporiaceae</taxon>
        <taxon>Cladosporium</taxon>
    </lineage>
</organism>
<accession>A0AB34KJS2</accession>
<dbReference type="Proteomes" id="UP000803884">
    <property type="component" value="Unassembled WGS sequence"/>
</dbReference>
<sequence>MSSPAETIRQLNSARDIVLRDATIYPQVVPGVLPVIGISTPVEQRRWGADFLAETFASPVINAEDKQKMCVGSGVLDTLGSYLDRKAQVGDEEDPAVVKSAVQCAASVYPLVFRHTMSTSNDEAWKKMAAIKMSILRRMDTAPFGVRICCVKFVAMVVQVQTPGLIADPRRQEQNEVSLALVPREHAVLKVGNLEAEASGLLDRLLYVLQEDAEDALLVTATLNALSFIVQRRASISNKILGTVLNFNPLKLASRTMSGRDKISVRSMTRTTMTFLLHVLKRNPHHTLGGRIQQHVERLRHGLIQAFSDANQLKRPAPDDPTDGLDDAKRQRVEEAASAGSATSQARIQPSTHIPHGSTVAHLFTLSEDKAATSFDVTAIPHNLVAQLIPPLMQSVDQASFDEAINIVKSRYLNLSKQPPPDAADAARAAIGDDEDDYDPSMTMGGDAEQVLNRLDQMPPEGFEGPGIAIGPFKLPTPAPLTDQEKNEYGKDSVTHVFETLAEMDRDARQKGVKKLELPKGFSRAPVPNHDREGWLALITRLATRSQFELEDGDAPVKQENGDRALTKKGSNFFPSAGIRESLLNYVMENFRARINVAISWLNEEWYCDRVLQEQKGTRGSEDTTPTYVSYTIRLMDSLIPYLDTKDNRVLIRLVSEIPSLPAEIFPRLRKIADDPERVNLVVQALLYLVMFRPPAREAALDALETLWRENEDARKPAEKHLAKWRPGVVEKGLEDKQEIKTEA</sequence>
<feature type="region of interest" description="Disordered" evidence="4">
    <location>
        <begin position="336"/>
        <end position="355"/>
    </location>
</feature>
<comment type="subcellular location">
    <subcellularLocation>
        <location evidence="1">Nucleus</location>
    </subcellularLocation>
</comment>
<dbReference type="Pfam" id="PF11935">
    <property type="entry name" value="SYMPK_PTA1_N"/>
    <property type="match status" value="1"/>
</dbReference>